<dbReference type="RefSeq" id="WP_281796487.1">
    <property type="nucleotide sequence ID" value="NZ_BSDR01000001.1"/>
</dbReference>
<keyword evidence="4" id="KW-0732">Signal</keyword>
<dbReference type="PANTHER" id="PTHR43246">
    <property type="entry name" value="PEPTIDYL-PROLYL CIS-TRANS ISOMERASE CYP38, CHLOROPLASTIC"/>
    <property type="match status" value="1"/>
</dbReference>
<dbReference type="InterPro" id="IPR020892">
    <property type="entry name" value="Cyclophilin-type_PPIase_CS"/>
</dbReference>
<comment type="similarity">
    <text evidence="1 4">Belongs to the cyclophilin-type PPIase family.</text>
</comment>
<comment type="catalytic activity">
    <reaction evidence="4">
        <text>[protein]-peptidylproline (omega=180) = [protein]-peptidylproline (omega=0)</text>
        <dbReference type="Rhea" id="RHEA:16237"/>
        <dbReference type="Rhea" id="RHEA-COMP:10747"/>
        <dbReference type="Rhea" id="RHEA-COMP:10748"/>
        <dbReference type="ChEBI" id="CHEBI:83833"/>
        <dbReference type="ChEBI" id="CHEBI:83834"/>
        <dbReference type="EC" id="5.2.1.8"/>
    </reaction>
</comment>
<dbReference type="GO" id="GO:0003755">
    <property type="term" value="F:peptidyl-prolyl cis-trans isomerase activity"/>
    <property type="evidence" value="ECO:0007669"/>
    <property type="project" value="UniProtKB-UniRule"/>
</dbReference>
<evidence type="ECO:0000256" key="2">
    <source>
        <dbReference type="ARBA" id="ARBA00023110"/>
    </source>
</evidence>
<dbReference type="Proteomes" id="UP001144372">
    <property type="component" value="Unassembled WGS sequence"/>
</dbReference>
<feature type="domain" description="PPIase cyclophilin-type" evidence="5">
    <location>
        <begin position="34"/>
        <end position="198"/>
    </location>
</feature>
<dbReference type="PROSITE" id="PS50072">
    <property type="entry name" value="CSA_PPIASE_2"/>
    <property type="match status" value="1"/>
</dbReference>
<comment type="caution">
    <text evidence="6">The sequence shown here is derived from an EMBL/GenBank/DDBJ whole genome shotgun (WGS) entry which is preliminary data.</text>
</comment>
<dbReference type="CDD" id="cd01920">
    <property type="entry name" value="cyclophilin_EcCYP_like"/>
    <property type="match status" value="1"/>
</dbReference>
<reference evidence="6" key="1">
    <citation type="submission" date="2022-12" db="EMBL/GenBank/DDBJ databases">
        <title>Reference genome sequencing for broad-spectrum identification of bacterial and archaeal isolates by mass spectrometry.</title>
        <authorList>
            <person name="Sekiguchi Y."/>
            <person name="Tourlousse D.M."/>
        </authorList>
    </citation>
    <scope>NUCLEOTIDE SEQUENCE</scope>
    <source>
        <strain evidence="6">ASRB1</strain>
    </source>
</reference>
<evidence type="ECO:0000259" key="5">
    <source>
        <dbReference type="PROSITE" id="PS50072"/>
    </source>
</evidence>
<comment type="function">
    <text evidence="4">PPIases accelerate the folding of proteins. It catalyzes the cis-trans isomerization of proline imidic peptide bonds in oligopeptides.</text>
</comment>
<evidence type="ECO:0000256" key="4">
    <source>
        <dbReference type="RuleBase" id="RU363019"/>
    </source>
</evidence>
<dbReference type="InterPro" id="IPR029000">
    <property type="entry name" value="Cyclophilin-like_dom_sf"/>
</dbReference>
<dbReference type="AlphaFoldDB" id="A0A9W6LAH3"/>
<name>A0A9W6LAH3_9BACT</name>
<organism evidence="6 7">
    <name type="scientific">Desulforhabdus amnigena</name>
    <dbReference type="NCBI Taxonomy" id="40218"/>
    <lineage>
        <taxon>Bacteria</taxon>
        <taxon>Pseudomonadati</taxon>
        <taxon>Thermodesulfobacteriota</taxon>
        <taxon>Syntrophobacteria</taxon>
        <taxon>Syntrophobacterales</taxon>
        <taxon>Syntrophobacteraceae</taxon>
        <taxon>Desulforhabdus</taxon>
    </lineage>
</organism>
<sequence>MSRILMTITSLIAVTTLFLNPSTTVAEEKTKKPANPVVVMKTSLGEIQIELFQDKAPITVKNFLRYVDEGAYDGTIFHRVMDDFMIQGGGFTPDMKKRETHEPIKNEASAELGNDLGTIAMARTNVVDSATSQFFINVKNNDFLNHRDETPQGFGYAVFGKVVKGMDVVDKIKKVETITVGGHQNVPKTPVVIESVKRLK</sequence>
<keyword evidence="7" id="KW-1185">Reference proteome</keyword>
<accession>A0A9W6LAH3</accession>
<proteinExistence type="inferred from homology"/>
<evidence type="ECO:0000256" key="1">
    <source>
        <dbReference type="ARBA" id="ARBA00007365"/>
    </source>
</evidence>
<feature type="chain" id="PRO_5041016793" description="Peptidyl-prolyl cis-trans isomerase" evidence="4">
    <location>
        <begin position="27"/>
        <end position="200"/>
    </location>
</feature>
<dbReference type="EC" id="5.2.1.8" evidence="4"/>
<dbReference type="GO" id="GO:0006457">
    <property type="term" value="P:protein folding"/>
    <property type="evidence" value="ECO:0007669"/>
    <property type="project" value="InterPro"/>
</dbReference>
<dbReference type="PROSITE" id="PS00170">
    <property type="entry name" value="CSA_PPIASE_1"/>
    <property type="match status" value="1"/>
</dbReference>
<evidence type="ECO:0000313" key="7">
    <source>
        <dbReference type="Proteomes" id="UP001144372"/>
    </source>
</evidence>
<gene>
    <name evidence="6" type="primary">ppiA</name>
    <name evidence="6" type="ORF">DAMNIGENAA_36720</name>
</gene>
<keyword evidence="3 4" id="KW-0413">Isomerase</keyword>
<dbReference type="InterPro" id="IPR002130">
    <property type="entry name" value="Cyclophilin-type_PPIase_dom"/>
</dbReference>
<dbReference type="SUPFAM" id="SSF50891">
    <property type="entry name" value="Cyclophilin-like"/>
    <property type="match status" value="1"/>
</dbReference>
<feature type="signal peptide" evidence="4">
    <location>
        <begin position="1"/>
        <end position="26"/>
    </location>
</feature>
<dbReference type="Pfam" id="PF00160">
    <property type="entry name" value="Pro_isomerase"/>
    <property type="match status" value="1"/>
</dbReference>
<protein>
    <recommendedName>
        <fullName evidence="4">Peptidyl-prolyl cis-trans isomerase</fullName>
        <shortName evidence="4">PPIase</shortName>
        <ecNumber evidence="4">5.2.1.8</ecNumber>
    </recommendedName>
</protein>
<dbReference type="PRINTS" id="PR00153">
    <property type="entry name" value="CSAPPISMRASE"/>
</dbReference>
<keyword evidence="2 4" id="KW-0697">Rotamase</keyword>
<evidence type="ECO:0000313" key="6">
    <source>
        <dbReference type="EMBL" id="GLI36239.1"/>
    </source>
</evidence>
<dbReference type="Gene3D" id="2.40.100.10">
    <property type="entry name" value="Cyclophilin-like"/>
    <property type="match status" value="1"/>
</dbReference>
<dbReference type="EMBL" id="BSDR01000001">
    <property type="protein sequence ID" value="GLI36239.1"/>
    <property type="molecule type" value="Genomic_DNA"/>
</dbReference>
<evidence type="ECO:0000256" key="3">
    <source>
        <dbReference type="ARBA" id="ARBA00023235"/>
    </source>
</evidence>
<dbReference type="InterPro" id="IPR044665">
    <property type="entry name" value="E_coli_cyclophilin_A-like"/>
</dbReference>